<dbReference type="EMBL" id="KX893538">
    <property type="protein sequence ID" value="ARJ57919.1"/>
    <property type="molecule type" value="Genomic_DNA"/>
</dbReference>
<evidence type="ECO:0000313" key="1">
    <source>
        <dbReference type="EMBL" id="ARJ57919.1"/>
    </source>
</evidence>
<name>A0A1W6C0M0_PSEFL</name>
<reference evidence="1" key="1">
    <citation type="submission" date="2016-09" db="EMBL/GenBank/DDBJ databases">
        <title>IS1411 activates the second repA gene of the plasmid pG20 in Pseudomonas fluorescens PC20.</title>
        <authorList>
            <person name="Naanuri E."/>
            <person name="Heinaru E."/>
            <person name="Joesaar M."/>
            <person name="Heinaru A."/>
        </authorList>
    </citation>
    <scope>NUCLEOTIDE SEQUENCE</scope>
    <source>
        <strain evidence="1">PC20</strain>
        <plasmid evidence="1">pG20</plasmid>
    </source>
</reference>
<keyword evidence="1" id="KW-0614">Plasmid</keyword>
<dbReference type="AlphaFoldDB" id="A0A1W6C0M0"/>
<protein>
    <submittedName>
        <fullName evidence="1">Uncharacterized protein</fullName>
    </submittedName>
</protein>
<geneLocation type="plasmid" evidence="1">
    <name>pG20</name>
</geneLocation>
<proteinExistence type="predicted"/>
<accession>A0A1W6C0M0</accession>
<organism evidence="1">
    <name type="scientific">Pseudomonas fluorescens</name>
    <dbReference type="NCBI Taxonomy" id="294"/>
    <lineage>
        <taxon>Bacteria</taxon>
        <taxon>Pseudomonadati</taxon>
        <taxon>Pseudomonadota</taxon>
        <taxon>Gammaproteobacteria</taxon>
        <taxon>Pseudomonadales</taxon>
        <taxon>Pseudomonadaceae</taxon>
        <taxon>Pseudomonas</taxon>
    </lineage>
</organism>
<sequence>MTVDWKLIDLPRWYDCKLGRMSDQALADAVGTTKGRIRRRRLAFGFEAFSVDQLIAPYRHLLGVESDTHVARLCGASLFSVTAYREAQGIAPRPRRVPLPRKPRIPASHPVAPYKVLLGLVPDEDIAKLAGVPVATITVLREAFGLQEAAPLPEQVKPTPIPNYTGPWLGFESLIGTMSAAKISRAVGVPFTVVERRQEFLGVTPYRRTSRLERYSHLLGVVSNGVLGKLAGVSPSRVADYRAQKASERESS</sequence>